<dbReference type="SUPFAM" id="SSF100950">
    <property type="entry name" value="NagB/RpiA/CoA transferase-like"/>
    <property type="match status" value="1"/>
</dbReference>
<dbReference type="PROSITE" id="PS51000">
    <property type="entry name" value="HTH_DEOR_2"/>
    <property type="match status" value="1"/>
</dbReference>
<sequence>MRSNQAIPEIFTTWMYFPVPAAGLPLDPALTVEHPASARVAMRAPTTAIFLDMCMLLPLFIECSSSTLRDIEQRLARNRAARVLQGLPSERKCQPNLHCGRVALQLGKTARELGIMDLSPRQQGILAELRRGDYVEVKALARRFGVDGSTIRRDLQSLRRLHEIERFHGGVRIRQPNATGHASRTTHLAIASGARRLLGHGQSIALGSGPITELLVPLLFDLEGVHVVTTNARVAEHLDSGGVAVRLTGGDLVHGTGEMTGDSVLHAFEKTQVDWAMVEVDGVHPFAGFTVDSPWRVANLRAVMGAGERRCVLAGSSAFDRRRIGFVAEISVADLLITDELLDDGSLPAYEGRVVRTPIDTREFVPEGGA</sequence>
<dbReference type="RefSeq" id="WP_163472356.1">
    <property type="nucleotide sequence ID" value="NZ_JAAGWZ010000001.1"/>
</dbReference>
<dbReference type="Gene3D" id="1.10.10.10">
    <property type="entry name" value="Winged helix-like DNA-binding domain superfamily/Winged helix DNA-binding domain"/>
    <property type="match status" value="1"/>
</dbReference>
<evidence type="ECO:0000313" key="4">
    <source>
        <dbReference type="EMBL" id="NEM90741.1"/>
    </source>
</evidence>
<dbReference type="Pfam" id="PF08220">
    <property type="entry name" value="HTH_DeoR"/>
    <property type="match status" value="1"/>
</dbReference>
<comment type="caution">
    <text evidence="4">The sequence shown here is derived from an EMBL/GenBank/DDBJ whole genome shotgun (WGS) entry which is preliminary data.</text>
</comment>
<dbReference type="AlphaFoldDB" id="A0A7C9TQ73"/>
<organism evidence="4 5">
    <name type="scientific">Galbitalea soli</name>
    <dbReference type="NCBI Taxonomy" id="1268042"/>
    <lineage>
        <taxon>Bacteria</taxon>
        <taxon>Bacillati</taxon>
        <taxon>Actinomycetota</taxon>
        <taxon>Actinomycetes</taxon>
        <taxon>Micrococcales</taxon>
        <taxon>Microbacteriaceae</taxon>
        <taxon>Galbitalea</taxon>
    </lineage>
</organism>
<dbReference type="InterPro" id="IPR036388">
    <property type="entry name" value="WH-like_DNA-bd_sf"/>
</dbReference>
<evidence type="ECO:0000256" key="1">
    <source>
        <dbReference type="ARBA" id="ARBA00023015"/>
    </source>
</evidence>
<reference evidence="4 5" key="1">
    <citation type="journal article" date="2014" name="Int. J. Syst. Evol. Microbiol.">
        <title>Description of Galbitalea soli gen. nov., sp. nov., and Frondihabitans sucicola sp. nov.</title>
        <authorList>
            <person name="Kim S.J."/>
            <person name="Lim J.M."/>
            <person name="Ahn J.H."/>
            <person name="Weon H.Y."/>
            <person name="Hamada M."/>
            <person name="Suzuki K."/>
            <person name="Ahn T.Y."/>
            <person name="Kwon S.W."/>
        </authorList>
    </citation>
    <scope>NUCLEOTIDE SEQUENCE [LARGE SCALE GENOMIC DNA]</scope>
    <source>
        <strain evidence="4 5">NBRC 108727</strain>
    </source>
</reference>
<dbReference type="InterPro" id="IPR037171">
    <property type="entry name" value="NagB/RpiA_transferase-like"/>
</dbReference>
<evidence type="ECO:0000259" key="3">
    <source>
        <dbReference type="PROSITE" id="PS51000"/>
    </source>
</evidence>
<protein>
    <submittedName>
        <fullName evidence="4">DeoR/GlpR transcriptional regulator</fullName>
    </submittedName>
</protein>
<dbReference type="Proteomes" id="UP000479756">
    <property type="component" value="Unassembled WGS sequence"/>
</dbReference>
<proteinExistence type="predicted"/>
<name>A0A7C9TQ73_9MICO</name>
<feature type="domain" description="HTH deoR-type" evidence="3">
    <location>
        <begin position="118"/>
        <end position="173"/>
    </location>
</feature>
<dbReference type="PANTHER" id="PTHR30363">
    <property type="entry name" value="HTH-TYPE TRANSCRIPTIONAL REGULATOR SRLR-RELATED"/>
    <property type="match status" value="1"/>
</dbReference>
<keyword evidence="2" id="KW-0804">Transcription</keyword>
<dbReference type="EMBL" id="JAAGWZ010000001">
    <property type="protein sequence ID" value="NEM90741.1"/>
    <property type="molecule type" value="Genomic_DNA"/>
</dbReference>
<dbReference type="InterPro" id="IPR014036">
    <property type="entry name" value="DeoR-like_C"/>
</dbReference>
<dbReference type="InterPro" id="IPR050313">
    <property type="entry name" value="Carb_Metab_HTH_regulators"/>
</dbReference>
<dbReference type="InterPro" id="IPR001034">
    <property type="entry name" value="DeoR_HTH"/>
</dbReference>
<evidence type="ECO:0000313" key="5">
    <source>
        <dbReference type="Proteomes" id="UP000479756"/>
    </source>
</evidence>
<dbReference type="InterPro" id="IPR036390">
    <property type="entry name" value="WH_DNA-bd_sf"/>
</dbReference>
<dbReference type="Pfam" id="PF00455">
    <property type="entry name" value="DeoRC"/>
    <property type="match status" value="1"/>
</dbReference>
<keyword evidence="5" id="KW-1185">Reference proteome</keyword>
<evidence type="ECO:0000256" key="2">
    <source>
        <dbReference type="ARBA" id="ARBA00023163"/>
    </source>
</evidence>
<dbReference type="SUPFAM" id="SSF46785">
    <property type="entry name" value="Winged helix' DNA-binding domain"/>
    <property type="match status" value="1"/>
</dbReference>
<keyword evidence="1" id="KW-0805">Transcription regulation</keyword>
<dbReference type="SMART" id="SM00420">
    <property type="entry name" value="HTH_DEOR"/>
    <property type="match status" value="1"/>
</dbReference>
<gene>
    <name evidence="4" type="ORF">G3T37_05170</name>
</gene>
<dbReference type="PANTHER" id="PTHR30363:SF44">
    <property type="entry name" value="AGA OPERON TRANSCRIPTIONAL REPRESSOR-RELATED"/>
    <property type="match status" value="1"/>
</dbReference>
<dbReference type="GO" id="GO:0003700">
    <property type="term" value="F:DNA-binding transcription factor activity"/>
    <property type="evidence" value="ECO:0007669"/>
    <property type="project" value="InterPro"/>
</dbReference>
<accession>A0A7C9TQ73</accession>
<dbReference type="SMART" id="SM01134">
    <property type="entry name" value="DeoRC"/>
    <property type="match status" value="1"/>
</dbReference>